<dbReference type="eggNOG" id="ENOG5033BJ7">
    <property type="taxonomic scope" value="Bacteria"/>
</dbReference>
<keyword evidence="2" id="KW-1185">Reference proteome</keyword>
<name>Q3A3V1_SYNC1</name>
<dbReference type="OrthoDB" id="5397223at2"/>
<evidence type="ECO:0000313" key="1">
    <source>
        <dbReference type="EMBL" id="ABA88956.1"/>
    </source>
</evidence>
<dbReference type="KEGG" id="pca:Pcar_1713"/>
<dbReference type="Proteomes" id="UP000002534">
    <property type="component" value="Chromosome"/>
</dbReference>
<reference evidence="1 2" key="2">
    <citation type="journal article" date="2012" name="BMC Genomics">
        <title>The genome of Pelobacter carbinolicus reveals surprising metabolic capabilities and physiological features.</title>
        <authorList>
            <person name="Aklujkar M."/>
            <person name="Haveman S.A."/>
            <person name="Didonato R.Jr."/>
            <person name="Chertkov O."/>
            <person name="Han C.S."/>
            <person name="Land M.L."/>
            <person name="Brown P."/>
            <person name="Lovley D.R."/>
        </authorList>
    </citation>
    <scope>NUCLEOTIDE SEQUENCE [LARGE SCALE GENOMIC DNA]</scope>
    <source>
        <strain evidence="2">DSM 2380 / NBRC 103641 / GraBd1</strain>
    </source>
</reference>
<reference evidence="2" key="1">
    <citation type="submission" date="2005-10" db="EMBL/GenBank/DDBJ databases">
        <title>Complete sequence of Pelobacter carbinolicus DSM 2380.</title>
        <authorList>
            <person name="Copeland A."/>
            <person name="Lucas S."/>
            <person name="Lapidus A."/>
            <person name="Barry K."/>
            <person name="Detter J.C."/>
            <person name="Glavina T."/>
            <person name="Hammon N."/>
            <person name="Israni S."/>
            <person name="Pitluck S."/>
            <person name="Chertkov O."/>
            <person name="Schmutz J."/>
            <person name="Larimer F."/>
            <person name="Land M."/>
            <person name="Kyrpides N."/>
            <person name="Ivanova N."/>
            <person name="Richardson P."/>
        </authorList>
    </citation>
    <scope>NUCLEOTIDE SEQUENCE [LARGE SCALE GENOMIC DNA]</scope>
    <source>
        <strain evidence="2">DSM 2380 / NBRC 103641 / GraBd1</strain>
    </source>
</reference>
<dbReference type="RefSeq" id="WP_011341447.1">
    <property type="nucleotide sequence ID" value="NC_007498.2"/>
</dbReference>
<organism evidence="1 2">
    <name type="scientific">Syntrophotalea carbinolica (strain DSM 2380 / NBRC 103641 / GraBd1)</name>
    <name type="common">Pelobacter carbinolicus</name>
    <dbReference type="NCBI Taxonomy" id="338963"/>
    <lineage>
        <taxon>Bacteria</taxon>
        <taxon>Pseudomonadati</taxon>
        <taxon>Thermodesulfobacteriota</taxon>
        <taxon>Desulfuromonadia</taxon>
        <taxon>Desulfuromonadales</taxon>
        <taxon>Syntrophotaleaceae</taxon>
        <taxon>Syntrophotalea</taxon>
    </lineage>
</organism>
<dbReference type="STRING" id="338963.Pcar_1713"/>
<dbReference type="HOGENOM" id="CLU_1710665_0_0_7"/>
<sequence>MKHVIMGWVAVLIVGGALLATPVLAAEHDMSMDMNHGSMQQMQGGMIMLGQQEVDGVKAMFHLMPIDPEVLPSGHKATHHLMVMFNDAKTGKSLDSGTVAVKITDPEQVEAKPVKLMGMQGHFGVDVSLDRPGLWHFRIATKLADGKVRQFHTHHVVK</sequence>
<dbReference type="EMBL" id="CP000142">
    <property type="protein sequence ID" value="ABA88956.1"/>
    <property type="molecule type" value="Genomic_DNA"/>
</dbReference>
<evidence type="ECO:0008006" key="3">
    <source>
        <dbReference type="Google" id="ProtNLM"/>
    </source>
</evidence>
<dbReference type="AlphaFoldDB" id="Q3A3V1"/>
<gene>
    <name evidence="1" type="ordered locus">Pcar_1713</name>
</gene>
<accession>Q3A3V1</accession>
<proteinExistence type="predicted"/>
<evidence type="ECO:0000313" key="2">
    <source>
        <dbReference type="Proteomes" id="UP000002534"/>
    </source>
</evidence>
<protein>
    <recommendedName>
        <fullName evidence="3">YtkA-like domain-containing protein</fullName>
    </recommendedName>
</protein>